<evidence type="ECO:0000256" key="7">
    <source>
        <dbReference type="SAM" id="MobiDB-lite"/>
    </source>
</evidence>
<protein>
    <submittedName>
        <fullName evidence="9">DNA translocase FtsK</fullName>
    </submittedName>
</protein>
<dbReference type="AlphaFoldDB" id="A0A5M8RNW3"/>
<dbReference type="EMBL" id="QSND01000004">
    <property type="protein sequence ID" value="KAA6448564.1"/>
    <property type="molecule type" value="Genomic_DNA"/>
</dbReference>
<evidence type="ECO:0000256" key="2">
    <source>
        <dbReference type="ARBA" id="ARBA00022741"/>
    </source>
</evidence>
<keyword evidence="4 6" id="KW-0067">ATP-binding</keyword>
<dbReference type="GO" id="GO:0007059">
    <property type="term" value="P:chromosome segregation"/>
    <property type="evidence" value="ECO:0007669"/>
    <property type="project" value="UniProtKB-KW"/>
</dbReference>
<evidence type="ECO:0000256" key="4">
    <source>
        <dbReference type="ARBA" id="ARBA00022840"/>
    </source>
</evidence>
<dbReference type="GO" id="GO:0005524">
    <property type="term" value="F:ATP binding"/>
    <property type="evidence" value="ECO:0007669"/>
    <property type="project" value="UniProtKB-UniRule"/>
</dbReference>
<feature type="binding site" evidence="6">
    <location>
        <begin position="643"/>
        <end position="650"/>
    </location>
    <ligand>
        <name>ATP</name>
        <dbReference type="ChEBI" id="CHEBI:30616"/>
    </ligand>
</feature>
<feature type="compositionally biased region" description="Basic and acidic residues" evidence="7">
    <location>
        <begin position="180"/>
        <end position="207"/>
    </location>
</feature>
<evidence type="ECO:0000313" key="10">
    <source>
        <dbReference type="Proteomes" id="UP000324326"/>
    </source>
</evidence>
<dbReference type="PANTHER" id="PTHR22683">
    <property type="entry name" value="SPORULATION PROTEIN RELATED"/>
    <property type="match status" value="1"/>
</dbReference>
<dbReference type="Proteomes" id="UP000324326">
    <property type="component" value="Unassembled WGS sequence"/>
</dbReference>
<evidence type="ECO:0000256" key="1">
    <source>
        <dbReference type="ARBA" id="ARBA00006474"/>
    </source>
</evidence>
<dbReference type="InterPro" id="IPR003593">
    <property type="entry name" value="AAA+_ATPase"/>
</dbReference>
<evidence type="ECO:0000256" key="5">
    <source>
        <dbReference type="ARBA" id="ARBA00023125"/>
    </source>
</evidence>
<dbReference type="STRING" id="1925020.BTA30_11710"/>
<keyword evidence="2 6" id="KW-0547">Nucleotide-binding</keyword>
<dbReference type="GO" id="GO:0003677">
    <property type="term" value="F:DNA binding"/>
    <property type="evidence" value="ECO:0007669"/>
    <property type="project" value="UniProtKB-KW"/>
</dbReference>
<feature type="compositionally biased region" description="Basic and acidic residues" evidence="7">
    <location>
        <begin position="123"/>
        <end position="134"/>
    </location>
</feature>
<dbReference type="Pfam" id="PF09397">
    <property type="entry name" value="FtsK_gamma"/>
    <property type="match status" value="1"/>
</dbReference>
<evidence type="ECO:0000259" key="8">
    <source>
        <dbReference type="PROSITE" id="PS50901"/>
    </source>
</evidence>
<dbReference type="Gene3D" id="3.40.50.300">
    <property type="entry name" value="P-loop containing nucleotide triphosphate hydrolases"/>
    <property type="match status" value="1"/>
</dbReference>
<dbReference type="InterPro" id="IPR027417">
    <property type="entry name" value="P-loop_NTPase"/>
</dbReference>
<keyword evidence="3" id="KW-0159">Chromosome partition</keyword>
<evidence type="ECO:0000256" key="6">
    <source>
        <dbReference type="PROSITE-ProRule" id="PRU00289"/>
    </source>
</evidence>
<comment type="caution">
    <text evidence="9">The sequence shown here is derived from an EMBL/GenBank/DDBJ whole genome shotgun (WGS) entry which is preliminary data.</text>
</comment>
<name>A0A5M8RNW3_9BACI</name>
<dbReference type="PROSITE" id="PS50901">
    <property type="entry name" value="FTSK"/>
    <property type="match status" value="1"/>
</dbReference>
<feature type="compositionally biased region" description="Basic and acidic residues" evidence="7">
    <location>
        <begin position="298"/>
        <end position="318"/>
    </location>
</feature>
<dbReference type="InterPro" id="IPR036388">
    <property type="entry name" value="WH-like_DNA-bd_sf"/>
</dbReference>
<dbReference type="SMART" id="SM00382">
    <property type="entry name" value="AAA"/>
    <property type="match status" value="1"/>
</dbReference>
<feature type="compositionally biased region" description="Basic and acidic residues" evidence="7">
    <location>
        <begin position="142"/>
        <end position="166"/>
    </location>
</feature>
<feature type="domain" description="FtsK" evidence="8">
    <location>
        <begin position="626"/>
        <end position="817"/>
    </location>
</feature>
<gene>
    <name evidence="9" type="ORF">DX927_18530</name>
</gene>
<feature type="compositionally biased region" description="Polar residues" evidence="7">
    <location>
        <begin position="340"/>
        <end position="359"/>
    </location>
</feature>
<feature type="compositionally biased region" description="Acidic residues" evidence="7">
    <location>
        <begin position="261"/>
        <end position="270"/>
    </location>
</feature>
<dbReference type="PANTHER" id="PTHR22683:SF42">
    <property type="entry name" value="DNA TRANSLOCASE SFTA"/>
    <property type="match status" value="1"/>
</dbReference>
<comment type="similarity">
    <text evidence="1">Belongs to the FtsK/SpoIIIE/SftA family.</text>
</comment>
<dbReference type="SMART" id="SM00843">
    <property type="entry name" value="Ftsk_gamma"/>
    <property type="match status" value="1"/>
</dbReference>
<feature type="region of interest" description="Disordered" evidence="7">
    <location>
        <begin position="58"/>
        <end position="473"/>
    </location>
</feature>
<evidence type="ECO:0000313" key="9">
    <source>
        <dbReference type="EMBL" id="KAA6448564.1"/>
    </source>
</evidence>
<dbReference type="InterPro" id="IPR018541">
    <property type="entry name" value="Ftsk_gamma"/>
</dbReference>
<dbReference type="SUPFAM" id="SSF52540">
    <property type="entry name" value="P-loop containing nucleoside triphosphate hydrolases"/>
    <property type="match status" value="1"/>
</dbReference>
<feature type="compositionally biased region" description="Polar residues" evidence="7">
    <location>
        <begin position="170"/>
        <end position="179"/>
    </location>
</feature>
<feature type="compositionally biased region" description="Basic and acidic residues" evidence="7">
    <location>
        <begin position="414"/>
        <end position="438"/>
    </location>
</feature>
<dbReference type="CDD" id="cd01127">
    <property type="entry name" value="TrwB_TraG_TraD_VirD4"/>
    <property type="match status" value="1"/>
</dbReference>
<reference evidence="9 10" key="1">
    <citation type="submission" date="2018-08" db="EMBL/GenBank/DDBJ databases">
        <title>Bacillus phenotypic plasticity.</title>
        <authorList>
            <person name="Hurtado E."/>
        </authorList>
    </citation>
    <scope>NUCLEOTIDE SEQUENCE [LARGE SCALE GENOMIC DNA]</scope>
    <source>
        <strain evidence="9 10">427</strain>
    </source>
</reference>
<organism evidence="9 10">
    <name type="scientific">Bacillus swezeyi</name>
    <dbReference type="NCBI Taxonomy" id="1925020"/>
    <lineage>
        <taxon>Bacteria</taxon>
        <taxon>Bacillati</taxon>
        <taxon>Bacillota</taxon>
        <taxon>Bacilli</taxon>
        <taxon>Bacillales</taxon>
        <taxon>Bacillaceae</taxon>
        <taxon>Bacillus</taxon>
    </lineage>
</organism>
<proteinExistence type="inferred from homology"/>
<dbReference type="Pfam" id="PF01580">
    <property type="entry name" value="FtsK_SpoIIIE"/>
    <property type="match status" value="1"/>
</dbReference>
<dbReference type="SUPFAM" id="SSF46785">
    <property type="entry name" value="Winged helix' DNA-binding domain"/>
    <property type="match status" value="1"/>
</dbReference>
<feature type="region of interest" description="Disordered" evidence="7">
    <location>
        <begin position="14"/>
        <end position="41"/>
    </location>
</feature>
<feature type="compositionally biased region" description="Basic and acidic residues" evidence="7">
    <location>
        <begin position="63"/>
        <end position="74"/>
    </location>
</feature>
<dbReference type="InterPro" id="IPR002543">
    <property type="entry name" value="FtsK_dom"/>
</dbReference>
<dbReference type="Pfam" id="PF17854">
    <property type="entry name" value="FtsK_alpha"/>
    <property type="match status" value="1"/>
</dbReference>
<feature type="compositionally biased region" description="Polar residues" evidence="7">
    <location>
        <begin position="86"/>
        <end position="97"/>
    </location>
</feature>
<sequence>MSWFNKMFSLFLGDDENSEKQTKQTDESVSASSFEENEELPQISDAKVVYEYPKGKFRFPVIPDHKSQQREKSAGRQARSRRSDSHPSAYQPTSGFSNEEVKKSAKKPFRPSVIPSPVYGFNEQKKVRPNDLPKNEPYSGKNQKEAHVTLFTEEIKKEQDLTEKKPPSAYQDTALSGTNKKTEETEQHFQTEEVEKAERFSETKKAAQQDSGQEDAATGPLNDDKETHQLAEEVLVQQEIAAAGPLNSTEKAAKSVHSPLEAEETEEEFAEQDHFQQGANTEMPIGRKGNEIGQPRAAEAEKEPAQEEQERAQEEAPPEKFSCAAEAEEIDQLPAEGIEKSQSFFKETQSSAYQASDITVQEEPSAESIGAPEKSDAAMSSRPEALSEDEEPPAEEDKMPEEPGQSESKSANRQNDEEVQQHDKVKADQIDSGHHGRQSEAGQANDKADEAPSASLKQKTKAAPKSQQGSVPFNVMMLSSDKQKEKISSGYQFPNMSLLDIPPAQKQDDHAWINEQRELLDVTLENFNVKANVVHVTQGPSVTRFEVHPEPGVKVNKITNLSDDIKLSLSAKDIRIEAPIPGKNTIGIEVPNLHSKMVYLREMIRSPEFRTNPSPLTAAFGLDISGKPVVADLKKMPHGLIAGATGSGKSVCINTILVSLLFKAGPSEVKLLLIDPKMVELAPYNEIPHLVSPVITDAKAATAALKWVVEEMERRYELFAHSGVREIERFNEKVHEKNMGEKLPYLVVVIDELADLMMVAPNEVEESICRIAQKARACGIHLLIATQRPSVDVITGLIKANIPTRIAFSVSSGVDSRTIIDMAGAEKLLGKGDMLFLENGSGKPVRLQGNFVSDHEIDRVVSHVRQQQKPSYLFEQEELVRQNPAGFDQDELFLEACEFTVEQNSASTSSLQRRFRIGYNRAARLIDMMEREGMISEAKGSKPREVLMTKADLEQLIESSSLFS</sequence>
<dbReference type="RefSeq" id="WP_148958038.1">
    <property type="nucleotide sequence ID" value="NZ_QSND01000004.1"/>
</dbReference>
<dbReference type="Gene3D" id="1.10.10.10">
    <property type="entry name" value="Winged helix-like DNA-binding domain superfamily/Winged helix DNA-binding domain"/>
    <property type="match status" value="1"/>
</dbReference>
<dbReference type="InterPro" id="IPR050206">
    <property type="entry name" value="FtsK/SpoIIIE/SftA"/>
</dbReference>
<accession>A0A5M8RNW3</accession>
<dbReference type="Gene3D" id="3.30.980.40">
    <property type="match status" value="1"/>
</dbReference>
<dbReference type="InterPro" id="IPR036390">
    <property type="entry name" value="WH_DNA-bd_sf"/>
</dbReference>
<evidence type="ECO:0000256" key="3">
    <source>
        <dbReference type="ARBA" id="ARBA00022829"/>
    </source>
</evidence>
<dbReference type="InterPro" id="IPR041027">
    <property type="entry name" value="FtsK_alpha"/>
</dbReference>
<keyword evidence="5" id="KW-0238">DNA-binding</keyword>
<feature type="compositionally biased region" description="Basic and acidic residues" evidence="7">
    <location>
        <begin position="222"/>
        <end position="231"/>
    </location>
</feature>